<feature type="domain" description="Lipid desaturase" evidence="6">
    <location>
        <begin position="131"/>
        <end position="306"/>
    </location>
</feature>
<dbReference type="Pfam" id="PF10520">
    <property type="entry name" value="Lipid_desat"/>
    <property type="match status" value="1"/>
</dbReference>
<dbReference type="PANTHER" id="PTHR48231:SF1">
    <property type="entry name" value="OS08G0187900 PROTEIN"/>
    <property type="match status" value="1"/>
</dbReference>
<comment type="caution">
    <text evidence="7">The sequence shown here is derived from an EMBL/GenBank/DDBJ whole genome shotgun (WGS) entry which is preliminary data.</text>
</comment>
<evidence type="ECO:0000313" key="8">
    <source>
        <dbReference type="Proteomes" id="UP000239649"/>
    </source>
</evidence>
<dbReference type="EMBL" id="LHPF02000002">
    <property type="protein sequence ID" value="PSC75754.1"/>
    <property type="molecule type" value="Genomic_DNA"/>
</dbReference>
<gene>
    <name evidence="7" type="ORF">C2E20_1610</name>
</gene>
<evidence type="ECO:0000256" key="2">
    <source>
        <dbReference type="ARBA" id="ARBA00007620"/>
    </source>
</evidence>
<evidence type="ECO:0000313" key="7">
    <source>
        <dbReference type="EMBL" id="PSC75754.1"/>
    </source>
</evidence>
<dbReference type="UniPathway" id="UPA00199"/>
<keyword evidence="4" id="KW-1133">Transmembrane helix</keyword>
<keyword evidence="8" id="KW-1185">Reference proteome</keyword>
<dbReference type="GO" id="GO:0016020">
    <property type="term" value="C:membrane"/>
    <property type="evidence" value="ECO:0007669"/>
    <property type="project" value="UniProtKB-SubCell"/>
</dbReference>
<evidence type="ECO:0000259" key="6">
    <source>
        <dbReference type="Pfam" id="PF10520"/>
    </source>
</evidence>
<name>A0A2P6VNT4_9CHLO</name>
<dbReference type="PANTHER" id="PTHR48231">
    <property type="entry name" value="TMEM189_B_DMAIN DOMAIN-CONTAINING PROTEIN"/>
    <property type="match status" value="1"/>
</dbReference>
<evidence type="ECO:0000256" key="3">
    <source>
        <dbReference type="ARBA" id="ARBA00022692"/>
    </source>
</evidence>
<organism evidence="7 8">
    <name type="scientific">Micractinium conductrix</name>
    <dbReference type="NCBI Taxonomy" id="554055"/>
    <lineage>
        <taxon>Eukaryota</taxon>
        <taxon>Viridiplantae</taxon>
        <taxon>Chlorophyta</taxon>
        <taxon>core chlorophytes</taxon>
        <taxon>Trebouxiophyceae</taxon>
        <taxon>Chlorellales</taxon>
        <taxon>Chlorellaceae</taxon>
        <taxon>Chlorella clade</taxon>
        <taxon>Micractinium</taxon>
    </lineage>
</organism>
<comment type="subcellular location">
    <subcellularLocation>
        <location evidence="1">Membrane</location>
        <topology evidence="1">Multi-pass membrane protein</topology>
    </subcellularLocation>
</comment>
<evidence type="ECO:0000256" key="5">
    <source>
        <dbReference type="ARBA" id="ARBA00023136"/>
    </source>
</evidence>
<keyword evidence="5" id="KW-0472">Membrane</keyword>
<dbReference type="AlphaFoldDB" id="A0A2P6VNT4"/>
<reference evidence="7 8" key="1">
    <citation type="journal article" date="2018" name="Plant J.">
        <title>Genome sequences of Chlorella sorokiniana UTEX 1602 and Micractinium conductrix SAG 241.80: implications to maltose excretion by a green alga.</title>
        <authorList>
            <person name="Arriola M.B."/>
            <person name="Velmurugan N."/>
            <person name="Zhang Y."/>
            <person name="Plunkett M.H."/>
            <person name="Hondzo H."/>
            <person name="Barney B.M."/>
        </authorList>
    </citation>
    <scope>NUCLEOTIDE SEQUENCE [LARGE SCALE GENOMIC DNA]</scope>
    <source>
        <strain evidence="7 8">SAG 241.80</strain>
    </source>
</reference>
<dbReference type="STRING" id="554055.A0A2P6VNT4"/>
<accession>A0A2P6VNT4</accession>
<proteinExistence type="inferred from homology"/>
<evidence type="ECO:0000256" key="4">
    <source>
        <dbReference type="ARBA" id="ARBA00022989"/>
    </source>
</evidence>
<dbReference type="OrthoDB" id="5103at2759"/>
<dbReference type="InterPro" id="IPR019547">
    <property type="entry name" value="Lipid_desat"/>
</dbReference>
<evidence type="ECO:0000256" key="1">
    <source>
        <dbReference type="ARBA" id="ARBA00004141"/>
    </source>
</evidence>
<comment type="similarity">
    <text evidence="2">Belongs to the fatty acid desaturase CarF family.</text>
</comment>
<protein>
    <submittedName>
        <fullName evidence="7">Low CO2-induced</fullName>
    </submittedName>
</protein>
<dbReference type="GO" id="GO:0006631">
    <property type="term" value="P:fatty acid metabolic process"/>
    <property type="evidence" value="ECO:0007669"/>
    <property type="project" value="UniProtKB-UniPathway"/>
</dbReference>
<dbReference type="Proteomes" id="UP000239649">
    <property type="component" value="Unassembled WGS sequence"/>
</dbReference>
<keyword evidence="3" id="KW-0812">Transmembrane</keyword>
<sequence length="323" mass="34570">MSTSLASTAMALASSGALSSRHTVGQSRPSAAALRAAPSRRRLVVSAVAAPFREEEAVAQQADLSAAAVAAAASRGRVVLESADELRSTWVHRAWVGGATALMAGTLATGLAQVDSSGAAVSAGAAALAAYFLADVGTAFYHWGVDNYGDANTPIFGGQIAAFQGHHQRPWTITEREFCNNVHKLFAPATPFAAVLLGSAAAGAPVWWDVWSSTFLFLCCMSQQMHAWSHMKKSELHPAVVALQESGLMISRRDHGAHHKAPFDCKYSIVSGWCTPLLDGDCPENSVWSKLEQYVYQHWGVEPRSWHEPQADWLEEERPGTSA</sequence>